<feature type="compositionally biased region" description="Low complexity" evidence="7">
    <location>
        <begin position="473"/>
        <end position="487"/>
    </location>
</feature>
<feature type="region of interest" description="Disordered" evidence="7">
    <location>
        <begin position="281"/>
        <end position="318"/>
    </location>
</feature>
<gene>
    <name evidence="9" type="ORF">ACA1_228040</name>
</gene>
<evidence type="ECO:0000256" key="2">
    <source>
        <dbReference type="ARBA" id="ARBA00023125"/>
    </source>
</evidence>
<feature type="region of interest" description="Disordered" evidence="7">
    <location>
        <begin position="137"/>
        <end position="205"/>
    </location>
</feature>
<feature type="region of interest" description="Disordered" evidence="7">
    <location>
        <begin position="562"/>
        <end position="591"/>
    </location>
</feature>
<dbReference type="RefSeq" id="XP_004346528.1">
    <property type="nucleotide sequence ID" value="XM_004346478.1"/>
</dbReference>
<evidence type="ECO:0000256" key="3">
    <source>
        <dbReference type="ARBA" id="ARBA00023155"/>
    </source>
</evidence>
<dbReference type="InterPro" id="IPR001356">
    <property type="entry name" value="HD"/>
</dbReference>
<dbReference type="Pfam" id="PF00046">
    <property type="entry name" value="Homeodomain"/>
    <property type="match status" value="1"/>
</dbReference>
<name>L8HA67_ACACF</name>
<protein>
    <submittedName>
        <fullName evidence="9">Homeobox domain containing protein</fullName>
    </submittedName>
</protein>
<evidence type="ECO:0000256" key="6">
    <source>
        <dbReference type="RuleBase" id="RU000682"/>
    </source>
</evidence>
<feature type="region of interest" description="Disordered" evidence="7">
    <location>
        <begin position="346"/>
        <end position="425"/>
    </location>
</feature>
<evidence type="ECO:0000256" key="7">
    <source>
        <dbReference type="SAM" id="MobiDB-lite"/>
    </source>
</evidence>
<dbReference type="Proteomes" id="UP000011083">
    <property type="component" value="Unassembled WGS sequence"/>
</dbReference>
<dbReference type="SMART" id="SM00389">
    <property type="entry name" value="HOX"/>
    <property type="match status" value="1"/>
</dbReference>
<dbReference type="KEGG" id="acan:ACA1_228040"/>
<keyword evidence="2 5" id="KW-0238">DNA-binding</keyword>
<proteinExistence type="predicted"/>
<dbReference type="CDD" id="cd00086">
    <property type="entry name" value="homeodomain"/>
    <property type="match status" value="1"/>
</dbReference>
<feature type="region of interest" description="Disordered" evidence="7">
    <location>
        <begin position="456"/>
        <end position="544"/>
    </location>
</feature>
<feature type="compositionally biased region" description="Basic and acidic residues" evidence="7">
    <location>
        <begin position="519"/>
        <end position="544"/>
    </location>
</feature>
<evidence type="ECO:0000259" key="8">
    <source>
        <dbReference type="PROSITE" id="PS50071"/>
    </source>
</evidence>
<evidence type="ECO:0000256" key="4">
    <source>
        <dbReference type="ARBA" id="ARBA00023242"/>
    </source>
</evidence>
<evidence type="ECO:0000256" key="5">
    <source>
        <dbReference type="PROSITE-ProRule" id="PRU00108"/>
    </source>
</evidence>
<feature type="DNA-binding region" description="Homeobox" evidence="5">
    <location>
        <begin position="581"/>
        <end position="640"/>
    </location>
</feature>
<dbReference type="GO" id="GO:0000977">
    <property type="term" value="F:RNA polymerase II transcription regulatory region sequence-specific DNA binding"/>
    <property type="evidence" value="ECO:0007669"/>
    <property type="project" value="TreeGrafter"/>
</dbReference>
<dbReference type="GO" id="GO:0000981">
    <property type="term" value="F:DNA-binding transcription factor activity, RNA polymerase II-specific"/>
    <property type="evidence" value="ECO:0007669"/>
    <property type="project" value="InterPro"/>
</dbReference>
<evidence type="ECO:0000256" key="1">
    <source>
        <dbReference type="ARBA" id="ARBA00004123"/>
    </source>
</evidence>
<dbReference type="PANTHER" id="PTHR24208:SF166">
    <property type="entry name" value="LIM HOMEOBOX TRANSCRIPTION FACTOR 1 ALPHA, ISOFORM B"/>
    <property type="match status" value="1"/>
</dbReference>
<feature type="compositionally biased region" description="Basic and acidic residues" evidence="7">
    <location>
        <begin position="160"/>
        <end position="169"/>
    </location>
</feature>
<dbReference type="InterPro" id="IPR017970">
    <property type="entry name" value="Homeobox_CS"/>
</dbReference>
<evidence type="ECO:0000313" key="9">
    <source>
        <dbReference type="EMBL" id="ELR21583.1"/>
    </source>
</evidence>
<feature type="compositionally biased region" description="Acidic residues" evidence="7">
    <location>
        <begin position="504"/>
        <end position="515"/>
    </location>
</feature>
<dbReference type="GO" id="GO:0005634">
    <property type="term" value="C:nucleus"/>
    <property type="evidence" value="ECO:0007669"/>
    <property type="project" value="UniProtKB-SubCell"/>
</dbReference>
<dbReference type="InterPro" id="IPR009057">
    <property type="entry name" value="Homeodomain-like_sf"/>
</dbReference>
<accession>L8HA67</accession>
<feature type="domain" description="Homeobox" evidence="8">
    <location>
        <begin position="579"/>
        <end position="639"/>
    </location>
</feature>
<keyword evidence="10" id="KW-1185">Reference proteome</keyword>
<dbReference type="PROSITE" id="PS00027">
    <property type="entry name" value="HOMEOBOX_1"/>
    <property type="match status" value="1"/>
</dbReference>
<keyword evidence="4 5" id="KW-0539">Nucleus</keyword>
<dbReference type="OrthoDB" id="6159439at2759"/>
<dbReference type="Gene3D" id="1.10.10.60">
    <property type="entry name" value="Homeodomain-like"/>
    <property type="match status" value="1"/>
</dbReference>
<dbReference type="AlphaFoldDB" id="L8HA67"/>
<dbReference type="PROSITE" id="PS50071">
    <property type="entry name" value="HOMEOBOX_2"/>
    <property type="match status" value="1"/>
</dbReference>
<dbReference type="VEuPathDB" id="AmoebaDB:ACA1_228040"/>
<feature type="region of interest" description="Disordered" evidence="7">
    <location>
        <begin position="34"/>
        <end position="116"/>
    </location>
</feature>
<feature type="compositionally biased region" description="Low complexity" evidence="7">
    <location>
        <begin position="137"/>
        <end position="155"/>
    </location>
</feature>
<evidence type="ECO:0000313" key="10">
    <source>
        <dbReference type="Proteomes" id="UP000011083"/>
    </source>
</evidence>
<dbReference type="EMBL" id="KB007901">
    <property type="protein sequence ID" value="ELR21583.1"/>
    <property type="molecule type" value="Genomic_DNA"/>
</dbReference>
<dbReference type="InterPro" id="IPR050453">
    <property type="entry name" value="LIM_Homeobox_TF"/>
</dbReference>
<organism evidence="9 10">
    <name type="scientific">Acanthamoeba castellanii (strain ATCC 30010 / Neff)</name>
    <dbReference type="NCBI Taxonomy" id="1257118"/>
    <lineage>
        <taxon>Eukaryota</taxon>
        <taxon>Amoebozoa</taxon>
        <taxon>Discosea</taxon>
        <taxon>Longamoebia</taxon>
        <taxon>Centramoebida</taxon>
        <taxon>Acanthamoebidae</taxon>
        <taxon>Acanthamoeba</taxon>
    </lineage>
</organism>
<comment type="subcellular location">
    <subcellularLocation>
        <location evidence="1 5 6">Nucleus</location>
    </subcellularLocation>
</comment>
<dbReference type="SUPFAM" id="SSF46689">
    <property type="entry name" value="Homeodomain-like"/>
    <property type="match status" value="1"/>
</dbReference>
<dbReference type="GeneID" id="14922486"/>
<reference evidence="9 10" key="1">
    <citation type="journal article" date="2013" name="Genome Biol.">
        <title>Genome of Acanthamoeba castellanii highlights extensive lateral gene transfer and early evolution of tyrosine kinase signaling.</title>
        <authorList>
            <person name="Clarke M."/>
            <person name="Lohan A.J."/>
            <person name="Liu B."/>
            <person name="Lagkouvardos I."/>
            <person name="Roy S."/>
            <person name="Zafar N."/>
            <person name="Bertelli C."/>
            <person name="Schilde C."/>
            <person name="Kianianmomeni A."/>
            <person name="Burglin T.R."/>
            <person name="Frech C."/>
            <person name="Turcotte B."/>
            <person name="Kopec K.O."/>
            <person name="Synnott J.M."/>
            <person name="Choo C."/>
            <person name="Paponov I."/>
            <person name="Finkler A."/>
            <person name="Soon Heng Tan C."/>
            <person name="Hutchins A.P."/>
            <person name="Weinmeier T."/>
            <person name="Rattei T."/>
            <person name="Chu J.S."/>
            <person name="Gimenez G."/>
            <person name="Irimia M."/>
            <person name="Rigden D.J."/>
            <person name="Fitzpatrick D.A."/>
            <person name="Lorenzo-Morales J."/>
            <person name="Bateman A."/>
            <person name="Chiu C.H."/>
            <person name="Tang P."/>
            <person name="Hegemann P."/>
            <person name="Fromm H."/>
            <person name="Raoult D."/>
            <person name="Greub G."/>
            <person name="Miranda-Saavedra D."/>
            <person name="Chen N."/>
            <person name="Nash P."/>
            <person name="Ginger M.L."/>
            <person name="Horn M."/>
            <person name="Schaap P."/>
            <person name="Caler L."/>
            <person name="Loftus B."/>
        </authorList>
    </citation>
    <scope>NUCLEOTIDE SEQUENCE [LARGE SCALE GENOMIC DNA]</scope>
    <source>
        <strain evidence="9 10">Neff</strain>
    </source>
</reference>
<feature type="compositionally biased region" description="Low complexity" evidence="7">
    <location>
        <begin position="363"/>
        <end position="374"/>
    </location>
</feature>
<keyword evidence="3 5" id="KW-0371">Homeobox</keyword>
<sequence length="646" mass="70458">MANRGVEHHHHHRNDLDASSVVGGLLLARHNLRNHHQQQQQQPPQISPPIDDDNQRGRNQAHHLPSFGEHPWDNPPSLRHDPPPLPQHRQSSQARGEPDDDRASLDDVEGDDEAHCSGLMGGGRLAIAFLLNPSGAGAATTSTSTATSTSTSASAGHKRKADDDYDHAGRTTPGSSFPVPQQVAASRGGGGGGAAELEERDDDANDRQLRRRRLEQQLDEPPPAIEGDARYSLHHQPHLQQQHQQQHQRTHYQRAVLPSLSSIIMTASPPPSATMPADLYHAPHHRTSPQRSSPPSPMMPTGGFSPFHSPAPSPAASCGTSFAMGLSLADPSFFFHSFNCLPSAMSTRMDSEPEAPPPPPPGSSSSSSSDSSAGFYYTPYERSQSAPSSPKLYVGDDAGLPEGEEAEEDYCGAPPPRQGNTTTALTPEQLQLRLQTQALQTQLLVRQMQRKQNVQQLKRLHAQQRRQRFEVHSASASASFASSPSRAGEGGRKRSRGSRGQDGGEFDDDDDDGYNEENGGSKDEDGADRGEKRSAFEQQHNKELMARKLEDKLKLLKEKIMGAGDSVEDGDGDSSSSGKTPQEKRKRATPQQLKLLEEVFAVDPFPAREAKQLLAQKLGMSIRSITIWFQNKRARLKKFAEKSGTM</sequence>
<dbReference type="PANTHER" id="PTHR24208">
    <property type="entry name" value="LIM/HOMEOBOX PROTEIN LHX"/>
    <property type="match status" value="1"/>
</dbReference>